<comment type="caution">
    <text evidence="1">The sequence shown here is derived from an EMBL/GenBank/DDBJ whole genome shotgun (WGS) entry which is preliminary data.</text>
</comment>
<protein>
    <submittedName>
        <fullName evidence="1">Uncharacterized protein</fullName>
    </submittedName>
</protein>
<dbReference type="Proteomes" id="UP000828390">
    <property type="component" value="Unassembled WGS sequence"/>
</dbReference>
<sequence length="54" mass="5885">MGTVGNAKVYVANFEIPQCKIYTETGTFSTHNLKRSQFICPETEACDPGARATS</sequence>
<proteinExistence type="predicted"/>
<evidence type="ECO:0000313" key="2">
    <source>
        <dbReference type="Proteomes" id="UP000828390"/>
    </source>
</evidence>
<gene>
    <name evidence="1" type="ORF">DPMN_021289</name>
</gene>
<name>A0A9D4S912_DREPO</name>
<organism evidence="1 2">
    <name type="scientific">Dreissena polymorpha</name>
    <name type="common">Zebra mussel</name>
    <name type="synonym">Mytilus polymorpha</name>
    <dbReference type="NCBI Taxonomy" id="45954"/>
    <lineage>
        <taxon>Eukaryota</taxon>
        <taxon>Metazoa</taxon>
        <taxon>Spiralia</taxon>
        <taxon>Lophotrochozoa</taxon>
        <taxon>Mollusca</taxon>
        <taxon>Bivalvia</taxon>
        <taxon>Autobranchia</taxon>
        <taxon>Heteroconchia</taxon>
        <taxon>Euheterodonta</taxon>
        <taxon>Imparidentia</taxon>
        <taxon>Neoheterodontei</taxon>
        <taxon>Myida</taxon>
        <taxon>Dreissenoidea</taxon>
        <taxon>Dreissenidae</taxon>
        <taxon>Dreissena</taxon>
    </lineage>
</organism>
<accession>A0A9D4S912</accession>
<dbReference type="EMBL" id="JAIWYP010000001">
    <property type="protein sequence ID" value="KAH3897104.1"/>
    <property type="molecule type" value="Genomic_DNA"/>
</dbReference>
<keyword evidence="2" id="KW-1185">Reference proteome</keyword>
<reference evidence="1" key="1">
    <citation type="journal article" date="2019" name="bioRxiv">
        <title>The Genome of the Zebra Mussel, Dreissena polymorpha: A Resource for Invasive Species Research.</title>
        <authorList>
            <person name="McCartney M.A."/>
            <person name="Auch B."/>
            <person name="Kono T."/>
            <person name="Mallez S."/>
            <person name="Zhang Y."/>
            <person name="Obille A."/>
            <person name="Becker A."/>
            <person name="Abrahante J.E."/>
            <person name="Garbe J."/>
            <person name="Badalamenti J.P."/>
            <person name="Herman A."/>
            <person name="Mangelson H."/>
            <person name="Liachko I."/>
            <person name="Sullivan S."/>
            <person name="Sone E.D."/>
            <person name="Koren S."/>
            <person name="Silverstein K.A.T."/>
            <person name="Beckman K.B."/>
            <person name="Gohl D.M."/>
        </authorList>
    </citation>
    <scope>NUCLEOTIDE SEQUENCE</scope>
    <source>
        <strain evidence="1">Duluth1</strain>
        <tissue evidence="1">Whole animal</tissue>
    </source>
</reference>
<dbReference type="AlphaFoldDB" id="A0A9D4S912"/>
<evidence type="ECO:0000313" key="1">
    <source>
        <dbReference type="EMBL" id="KAH3897104.1"/>
    </source>
</evidence>
<reference evidence="1" key="2">
    <citation type="submission" date="2020-11" db="EMBL/GenBank/DDBJ databases">
        <authorList>
            <person name="McCartney M.A."/>
            <person name="Auch B."/>
            <person name="Kono T."/>
            <person name="Mallez S."/>
            <person name="Becker A."/>
            <person name="Gohl D.M."/>
            <person name="Silverstein K.A.T."/>
            <person name="Koren S."/>
            <person name="Bechman K.B."/>
            <person name="Herman A."/>
            <person name="Abrahante J.E."/>
            <person name="Garbe J."/>
        </authorList>
    </citation>
    <scope>NUCLEOTIDE SEQUENCE</scope>
    <source>
        <strain evidence="1">Duluth1</strain>
        <tissue evidence="1">Whole animal</tissue>
    </source>
</reference>